<dbReference type="AlphaFoldDB" id="A0A6D2IVG0"/>
<dbReference type="EMBL" id="CACVBM020001108">
    <property type="protein sequence ID" value="CAA7031641.1"/>
    <property type="molecule type" value="Genomic_DNA"/>
</dbReference>
<gene>
    <name evidence="1" type="ORF">MERR_LOCUS18876</name>
</gene>
<evidence type="ECO:0000313" key="2">
    <source>
        <dbReference type="Proteomes" id="UP000467841"/>
    </source>
</evidence>
<name>A0A6D2IVG0_9BRAS</name>
<reference evidence="1" key="1">
    <citation type="submission" date="2020-01" db="EMBL/GenBank/DDBJ databases">
        <authorList>
            <person name="Mishra B."/>
        </authorList>
    </citation>
    <scope>NUCLEOTIDE SEQUENCE [LARGE SCALE GENOMIC DNA]</scope>
</reference>
<proteinExistence type="predicted"/>
<evidence type="ECO:0000313" key="1">
    <source>
        <dbReference type="EMBL" id="CAA7031641.1"/>
    </source>
</evidence>
<keyword evidence="2" id="KW-1185">Reference proteome</keyword>
<organism evidence="1 2">
    <name type="scientific">Microthlaspi erraticum</name>
    <dbReference type="NCBI Taxonomy" id="1685480"/>
    <lineage>
        <taxon>Eukaryota</taxon>
        <taxon>Viridiplantae</taxon>
        <taxon>Streptophyta</taxon>
        <taxon>Embryophyta</taxon>
        <taxon>Tracheophyta</taxon>
        <taxon>Spermatophyta</taxon>
        <taxon>Magnoliopsida</taxon>
        <taxon>eudicotyledons</taxon>
        <taxon>Gunneridae</taxon>
        <taxon>Pentapetalae</taxon>
        <taxon>rosids</taxon>
        <taxon>malvids</taxon>
        <taxon>Brassicales</taxon>
        <taxon>Brassicaceae</taxon>
        <taxon>Coluteocarpeae</taxon>
        <taxon>Microthlaspi</taxon>
    </lineage>
</organism>
<dbReference type="Proteomes" id="UP000467841">
    <property type="component" value="Unassembled WGS sequence"/>
</dbReference>
<protein>
    <submittedName>
        <fullName evidence="1">Uncharacterized protein</fullName>
    </submittedName>
</protein>
<sequence length="117" mass="13115">MSSPSFLKFLASHILSSRTVMFCIVGSRARSAIGICLGRATEGADHGGSYDLSKTTTYVITLSSYGRQKESRYGVTPELRTDSTVIRQIEMGSIHQPETLMSRRRRLRLRPEHLINL</sequence>
<comment type="caution">
    <text evidence="1">The sequence shown here is derived from an EMBL/GenBank/DDBJ whole genome shotgun (WGS) entry which is preliminary data.</text>
</comment>
<accession>A0A6D2IVG0</accession>